<sequence length="168" mass="18428">MTGNFGDFMAGKRHKAQAAVADADAQREAAAADQARVSRIMQTRQARAHVVGDLVEENPLIGVPAALVIIWMQRMRDRNSRALASRYEQRRREQGATALGDGPLSPGDAADVRDFLGDTELDDGRIALDAWEAEHGQTRERTESVIGKLDRHMPDDGSGPDVPTERTR</sequence>
<dbReference type="Proteomes" id="UP000001219">
    <property type="component" value="Chromosome"/>
</dbReference>
<organism evidence="2 3">
    <name type="scientific">Gordonia bronchialis (strain ATCC 25592 / DSM 43247 / BCRC 13721 / JCM 3198 / KCTC 3076 / NBRC 16047 / NCTC 10667)</name>
    <name type="common">Rhodococcus bronchialis</name>
    <dbReference type="NCBI Taxonomy" id="526226"/>
    <lineage>
        <taxon>Bacteria</taxon>
        <taxon>Bacillati</taxon>
        <taxon>Actinomycetota</taxon>
        <taxon>Actinomycetes</taxon>
        <taxon>Mycobacteriales</taxon>
        <taxon>Gordoniaceae</taxon>
        <taxon>Gordonia</taxon>
    </lineage>
</organism>
<feature type="region of interest" description="Disordered" evidence="1">
    <location>
        <begin position="83"/>
        <end position="114"/>
    </location>
</feature>
<dbReference type="EMBL" id="CP001802">
    <property type="protein sequence ID" value="ACY19872.1"/>
    <property type="molecule type" value="Genomic_DNA"/>
</dbReference>
<feature type="compositionally biased region" description="Basic and acidic residues" evidence="1">
    <location>
        <begin position="132"/>
        <end position="155"/>
    </location>
</feature>
<name>D0LEF4_GORB4</name>
<reference evidence="2 3" key="2">
    <citation type="journal article" date="2010" name="Stand. Genomic Sci.">
        <title>Complete genome sequence of Gordonia bronchialis type strain (3410).</title>
        <authorList>
            <person name="Ivanova N."/>
            <person name="Sikorski J."/>
            <person name="Jando M."/>
            <person name="Lapidus A."/>
            <person name="Nolan M."/>
            <person name="Lucas S."/>
            <person name="Del Rio T.G."/>
            <person name="Tice H."/>
            <person name="Copeland A."/>
            <person name="Cheng J.F."/>
            <person name="Chen F."/>
            <person name="Bruce D."/>
            <person name="Goodwin L."/>
            <person name="Pitluck S."/>
            <person name="Mavromatis K."/>
            <person name="Ovchinnikova G."/>
            <person name="Pati A."/>
            <person name="Chen A."/>
            <person name="Palaniappan K."/>
            <person name="Land M."/>
            <person name="Hauser L."/>
            <person name="Chang Y.J."/>
            <person name="Jeffries C.D."/>
            <person name="Chain P."/>
            <person name="Saunders E."/>
            <person name="Han C."/>
            <person name="Detter J.C."/>
            <person name="Brettin T."/>
            <person name="Rohde M."/>
            <person name="Goker M."/>
            <person name="Bristow J."/>
            <person name="Eisen J.A."/>
            <person name="Markowitz V."/>
            <person name="Hugenholtz P."/>
            <person name="Klenk H.P."/>
            <person name="Kyrpides N.C."/>
        </authorList>
    </citation>
    <scope>NUCLEOTIDE SEQUENCE [LARGE SCALE GENOMIC DNA]</scope>
    <source>
        <strain evidence="3">ATCC 25592 / DSM 43247 / BCRC 13721 / JCM 3198 / KCTC 3076 / NBRC 16047 / NCTC 10667</strain>
    </source>
</reference>
<dbReference type="KEGG" id="gbr:Gbro_0542"/>
<gene>
    <name evidence="2" type="ordered locus">Gbro_0542</name>
</gene>
<keyword evidence="3" id="KW-1185">Reference proteome</keyword>
<dbReference type="HOGENOM" id="CLU_1584155_0_0_11"/>
<evidence type="ECO:0000313" key="2">
    <source>
        <dbReference type="EMBL" id="ACY19872.1"/>
    </source>
</evidence>
<dbReference type="RefSeq" id="WP_012832460.1">
    <property type="nucleotide sequence ID" value="NC_013441.1"/>
</dbReference>
<proteinExistence type="predicted"/>
<evidence type="ECO:0000256" key="1">
    <source>
        <dbReference type="SAM" id="MobiDB-lite"/>
    </source>
</evidence>
<feature type="region of interest" description="Disordered" evidence="1">
    <location>
        <begin position="132"/>
        <end position="168"/>
    </location>
</feature>
<evidence type="ECO:0000313" key="3">
    <source>
        <dbReference type="Proteomes" id="UP000001219"/>
    </source>
</evidence>
<protein>
    <submittedName>
        <fullName evidence="2">Uncharacterized protein</fullName>
    </submittedName>
</protein>
<reference evidence="3" key="1">
    <citation type="submission" date="2009-10" db="EMBL/GenBank/DDBJ databases">
        <title>The complete chromosome of Gordonia bronchialis DSM 43247.</title>
        <authorList>
            <consortium name="US DOE Joint Genome Institute (JGI-PGF)"/>
            <person name="Lucas S."/>
            <person name="Copeland A."/>
            <person name="Lapidus A."/>
            <person name="Glavina del Rio T."/>
            <person name="Dalin E."/>
            <person name="Tice H."/>
            <person name="Bruce D."/>
            <person name="Goodwin L."/>
            <person name="Pitluck S."/>
            <person name="Kyrpides N."/>
            <person name="Mavromatis K."/>
            <person name="Ivanova N."/>
            <person name="Ovchinnikova G."/>
            <person name="Saunders E."/>
            <person name="Brettin T."/>
            <person name="Detter J.C."/>
            <person name="Han C."/>
            <person name="Larimer F."/>
            <person name="Land M."/>
            <person name="Hauser L."/>
            <person name="Markowitz V."/>
            <person name="Cheng J.-F."/>
            <person name="Hugenholtz P."/>
            <person name="Woyke T."/>
            <person name="Wu D."/>
            <person name="Jando M."/>
            <person name="Schneider S."/>
            <person name="Goeker M."/>
            <person name="Klenk H.-P."/>
            <person name="Eisen J.A."/>
        </authorList>
    </citation>
    <scope>NUCLEOTIDE SEQUENCE [LARGE SCALE GENOMIC DNA]</scope>
    <source>
        <strain evidence="3">ATCC 25592 / DSM 43247 / BCRC 13721 / JCM 3198 / KCTC 3076 / NBRC 16047 / NCTC 10667</strain>
    </source>
</reference>
<accession>D0LEF4</accession>
<dbReference type="AlphaFoldDB" id="D0LEF4"/>